<reference evidence="12" key="1">
    <citation type="submission" date="2024-04" db="EMBL/GenBank/DDBJ databases">
        <title>Salinicola lusitanus LLJ914,a marine bacterium isolated from the Okinawa Trough.</title>
        <authorList>
            <person name="Li J."/>
        </authorList>
    </citation>
    <scope>NUCLEOTIDE SEQUENCE [LARGE SCALE GENOMIC DNA]</scope>
</reference>
<dbReference type="Gene3D" id="2.30.42.10">
    <property type="match status" value="2"/>
</dbReference>
<keyword evidence="8" id="KW-0449">Lipoprotein</keyword>
<keyword evidence="7" id="KW-0472">Membrane</keyword>
<evidence type="ECO:0000256" key="3">
    <source>
        <dbReference type="ARBA" id="ARBA00022553"/>
    </source>
</evidence>
<protein>
    <recommendedName>
        <fullName evidence="10">PDZ GRASP-type domain-containing protein</fullName>
    </recommendedName>
</protein>
<comment type="similarity">
    <text evidence="2">Belongs to the GORASP family.</text>
</comment>
<feature type="domain" description="PDZ GRASP-type" evidence="10">
    <location>
        <begin position="111"/>
        <end position="199"/>
    </location>
</feature>
<evidence type="ECO:0000259" key="10">
    <source>
        <dbReference type="PROSITE" id="PS51865"/>
    </source>
</evidence>
<dbReference type="GO" id="GO:0046872">
    <property type="term" value="F:metal ion binding"/>
    <property type="evidence" value="ECO:0007669"/>
    <property type="project" value="UniProtKB-KW"/>
</dbReference>
<name>A0AAW0PUS6_9GOBI</name>
<evidence type="ECO:0000256" key="7">
    <source>
        <dbReference type="ARBA" id="ARBA00023136"/>
    </source>
</evidence>
<comment type="caution">
    <text evidence="11">The sequence shown here is derived from an EMBL/GenBank/DDBJ whole genome shotgun (WGS) entry which is preliminary data.</text>
</comment>
<evidence type="ECO:0000256" key="4">
    <source>
        <dbReference type="ARBA" id="ARBA00022707"/>
    </source>
</evidence>
<evidence type="ECO:0000256" key="5">
    <source>
        <dbReference type="ARBA" id="ARBA00022737"/>
    </source>
</evidence>
<dbReference type="FunFam" id="2.30.42.10:FF:000056">
    <property type="entry name" value="Golgi reassembly-stacking protein 2 isoform 1"/>
    <property type="match status" value="1"/>
</dbReference>
<evidence type="ECO:0000256" key="1">
    <source>
        <dbReference type="ARBA" id="ARBA00004394"/>
    </source>
</evidence>
<keyword evidence="4" id="KW-0519">Myristate</keyword>
<keyword evidence="9" id="KW-0479">Metal-binding</keyword>
<gene>
    <name evidence="11" type="ORF">WMY93_002884</name>
</gene>
<dbReference type="PROSITE" id="PS51865">
    <property type="entry name" value="PDZ_GRASP"/>
    <property type="match status" value="2"/>
</dbReference>
<evidence type="ECO:0000256" key="8">
    <source>
        <dbReference type="ARBA" id="ARBA00023288"/>
    </source>
</evidence>
<dbReference type="InterPro" id="IPR036034">
    <property type="entry name" value="PDZ_sf"/>
</dbReference>
<evidence type="ECO:0000256" key="2">
    <source>
        <dbReference type="ARBA" id="ARBA00007144"/>
    </source>
</evidence>
<dbReference type="EMBL" id="JBBPFD010000002">
    <property type="protein sequence ID" value="KAK7939558.1"/>
    <property type="molecule type" value="Genomic_DNA"/>
</dbReference>
<keyword evidence="5" id="KW-0677">Repeat</keyword>
<accession>A0AAW0PUS6</accession>
<organism evidence="11 12">
    <name type="scientific">Mugilogobius chulae</name>
    <name type="common">yellowstripe goby</name>
    <dbReference type="NCBI Taxonomy" id="88201"/>
    <lineage>
        <taxon>Eukaryota</taxon>
        <taxon>Metazoa</taxon>
        <taxon>Chordata</taxon>
        <taxon>Craniata</taxon>
        <taxon>Vertebrata</taxon>
        <taxon>Euteleostomi</taxon>
        <taxon>Actinopterygii</taxon>
        <taxon>Neopterygii</taxon>
        <taxon>Teleostei</taxon>
        <taxon>Neoteleostei</taxon>
        <taxon>Acanthomorphata</taxon>
        <taxon>Gobiaria</taxon>
        <taxon>Gobiiformes</taxon>
        <taxon>Gobioidei</taxon>
        <taxon>Gobiidae</taxon>
        <taxon>Gobionellinae</taxon>
        <taxon>Mugilogobius</taxon>
    </lineage>
</organism>
<dbReference type="Proteomes" id="UP001460270">
    <property type="component" value="Unassembled WGS sequence"/>
</dbReference>
<evidence type="ECO:0000256" key="6">
    <source>
        <dbReference type="ARBA" id="ARBA00023034"/>
    </source>
</evidence>
<dbReference type="GO" id="GO:0000139">
    <property type="term" value="C:Golgi membrane"/>
    <property type="evidence" value="ECO:0007669"/>
    <property type="project" value="UniProtKB-SubCell"/>
</dbReference>
<feature type="domain" description="PDZ GRASP-type" evidence="10">
    <location>
        <begin position="15"/>
        <end position="105"/>
    </location>
</feature>
<dbReference type="FunFam" id="2.30.42.10:FF:000026">
    <property type="entry name" value="Golgi reassembly stacking protein 2"/>
    <property type="match status" value="1"/>
</dbReference>
<keyword evidence="9" id="KW-0862">Zinc</keyword>
<sequence length="413" mass="44534">MGGSQSLEFPGGGTQGYHVLRVQENSPGKKAGLEPFFDFIISICDTRLNKDNDTLNELLRTHVERPVQMLMYSSRTQCIRETTVTPSTVWGGQGLLGITIRFGNFEGVNESVWHILEVYPNSPAAVAGLRADSDYIIGADTSVIAGKDLFSHIQSGEGQKLKLYVYNTDIDDSREVVITPDCEWGGEGSLGCRLGYGYLHRIPALPEWVSLDIPGKPLYLDKNGLTEVPPSGVMSTVPAAAVDQSLTSVCVSTESPASLHSPSQSALPAGHQVSNIPHLSPNGFPHSAAPGLGFQHAGTAPLYLIYEVFCKSGHLRYNKCSILYSTAPHSNQCPNVTPAATPNSVNINMLSPSEMSSSWYDFSACVRPTRSSAPCSSSVLSFDRALVNNDDEPDTGFEEAGSSFSHCWPSFLL</sequence>
<keyword evidence="12" id="KW-1185">Reference proteome</keyword>
<dbReference type="GO" id="GO:0007030">
    <property type="term" value="P:Golgi organization"/>
    <property type="evidence" value="ECO:0007669"/>
    <property type="project" value="TreeGrafter"/>
</dbReference>
<dbReference type="PANTHER" id="PTHR12893:SF0">
    <property type="entry name" value="GRASP65"/>
    <property type="match status" value="1"/>
</dbReference>
<proteinExistence type="inferred from homology"/>
<comment type="subcellular location">
    <subcellularLocation>
        <location evidence="1">Golgi apparatus membrane</location>
    </subcellularLocation>
</comment>
<dbReference type="AlphaFoldDB" id="A0AAW0PUS6"/>
<keyword evidence="6" id="KW-0333">Golgi apparatus</keyword>
<dbReference type="Pfam" id="PF04495">
    <property type="entry name" value="GRASP55_65"/>
    <property type="match status" value="1"/>
</dbReference>
<dbReference type="PANTHER" id="PTHR12893">
    <property type="entry name" value="GOLGI REASSEMBLY STACKING PROTEIN GRASP"/>
    <property type="match status" value="1"/>
</dbReference>
<keyword evidence="3" id="KW-0597">Phosphoprotein</keyword>
<dbReference type="SUPFAM" id="SSF50156">
    <property type="entry name" value="PDZ domain-like"/>
    <property type="match status" value="2"/>
</dbReference>
<dbReference type="InterPro" id="IPR007583">
    <property type="entry name" value="GRASP55_65"/>
</dbReference>
<evidence type="ECO:0000313" key="11">
    <source>
        <dbReference type="EMBL" id="KAK7939558.1"/>
    </source>
</evidence>
<evidence type="ECO:0000313" key="12">
    <source>
        <dbReference type="Proteomes" id="UP001460270"/>
    </source>
</evidence>
<feature type="binding site" evidence="9">
    <location>
        <position position="18"/>
    </location>
    <ligand>
        <name>Zn(2+)</name>
        <dbReference type="ChEBI" id="CHEBI:29105"/>
    </ligand>
</feature>
<dbReference type="InterPro" id="IPR024958">
    <property type="entry name" value="GRASP_PDZ"/>
</dbReference>
<evidence type="ECO:0000256" key="9">
    <source>
        <dbReference type="PIRSR" id="PIRSR607583-1"/>
    </source>
</evidence>